<evidence type="ECO:0000313" key="5">
    <source>
        <dbReference type="Proteomes" id="UP001218188"/>
    </source>
</evidence>
<feature type="signal peptide" evidence="3">
    <location>
        <begin position="1"/>
        <end position="27"/>
    </location>
</feature>
<sequence length="112" mass="12182">MFSIFRLLTVPWLMFISALVTAGSATALPHNWESESPSPAAGRFFLFDGRAIESEDITDIAQNVVAPIAGGTFVAICLLILFCCFRVKKGPKKEEMGPGSIPEAERPPWARA</sequence>
<evidence type="ECO:0000256" key="2">
    <source>
        <dbReference type="SAM" id="Phobius"/>
    </source>
</evidence>
<keyword evidence="2" id="KW-0812">Transmembrane</keyword>
<feature type="transmembrane region" description="Helical" evidence="2">
    <location>
        <begin position="64"/>
        <end position="85"/>
    </location>
</feature>
<dbReference type="Proteomes" id="UP001218188">
    <property type="component" value="Unassembled WGS sequence"/>
</dbReference>
<organism evidence="4 5">
    <name type="scientific">Mycena alexandri</name>
    <dbReference type="NCBI Taxonomy" id="1745969"/>
    <lineage>
        <taxon>Eukaryota</taxon>
        <taxon>Fungi</taxon>
        <taxon>Dikarya</taxon>
        <taxon>Basidiomycota</taxon>
        <taxon>Agaricomycotina</taxon>
        <taxon>Agaricomycetes</taxon>
        <taxon>Agaricomycetidae</taxon>
        <taxon>Agaricales</taxon>
        <taxon>Marasmiineae</taxon>
        <taxon>Mycenaceae</taxon>
        <taxon>Mycena</taxon>
    </lineage>
</organism>
<comment type="caution">
    <text evidence="4">The sequence shown here is derived from an EMBL/GenBank/DDBJ whole genome shotgun (WGS) entry which is preliminary data.</text>
</comment>
<keyword evidence="3" id="KW-0732">Signal</keyword>
<feature type="region of interest" description="Disordered" evidence="1">
    <location>
        <begin position="91"/>
        <end position="112"/>
    </location>
</feature>
<evidence type="ECO:0000256" key="3">
    <source>
        <dbReference type="SAM" id="SignalP"/>
    </source>
</evidence>
<accession>A0AAD6SR24</accession>
<keyword evidence="2" id="KW-1133">Transmembrane helix</keyword>
<feature type="chain" id="PRO_5042187031" evidence="3">
    <location>
        <begin position="28"/>
        <end position="112"/>
    </location>
</feature>
<reference evidence="4" key="1">
    <citation type="submission" date="2023-03" db="EMBL/GenBank/DDBJ databases">
        <title>Massive genome expansion in bonnet fungi (Mycena s.s.) driven by repeated elements and novel gene families across ecological guilds.</title>
        <authorList>
            <consortium name="Lawrence Berkeley National Laboratory"/>
            <person name="Harder C.B."/>
            <person name="Miyauchi S."/>
            <person name="Viragh M."/>
            <person name="Kuo A."/>
            <person name="Thoen E."/>
            <person name="Andreopoulos B."/>
            <person name="Lu D."/>
            <person name="Skrede I."/>
            <person name="Drula E."/>
            <person name="Henrissat B."/>
            <person name="Morin E."/>
            <person name="Kohler A."/>
            <person name="Barry K."/>
            <person name="LaButti K."/>
            <person name="Morin E."/>
            <person name="Salamov A."/>
            <person name="Lipzen A."/>
            <person name="Mereny Z."/>
            <person name="Hegedus B."/>
            <person name="Baldrian P."/>
            <person name="Stursova M."/>
            <person name="Weitz H."/>
            <person name="Taylor A."/>
            <person name="Grigoriev I.V."/>
            <person name="Nagy L.G."/>
            <person name="Martin F."/>
            <person name="Kauserud H."/>
        </authorList>
    </citation>
    <scope>NUCLEOTIDE SEQUENCE</scope>
    <source>
        <strain evidence="4">CBHHK200</strain>
    </source>
</reference>
<dbReference type="EMBL" id="JARJCM010000075">
    <property type="protein sequence ID" value="KAJ7032174.1"/>
    <property type="molecule type" value="Genomic_DNA"/>
</dbReference>
<gene>
    <name evidence="4" type="ORF">C8F04DRAFT_1262138</name>
</gene>
<evidence type="ECO:0000313" key="4">
    <source>
        <dbReference type="EMBL" id="KAJ7032174.1"/>
    </source>
</evidence>
<feature type="compositionally biased region" description="Basic and acidic residues" evidence="1">
    <location>
        <begin position="103"/>
        <end position="112"/>
    </location>
</feature>
<keyword evidence="5" id="KW-1185">Reference proteome</keyword>
<evidence type="ECO:0000256" key="1">
    <source>
        <dbReference type="SAM" id="MobiDB-lite"/>
    </source>
</evidence>
<keyword evidence="2" id="KW-0472">Membrane</keyword>
<dbReference type="AlphaFoldDB" id="A0AAD6SR24"/>
<proteinExistence type="predicted"/>
<protein>
    <submittedName>
        <fullName evidence="4">Uncharacterized protein</fullName>
    </submittedName>
</protein>
<name>A0AAD6SR24_9AGAR</name>